<dbReference type="InterPro" id="IPR000073">
    <property type="entry name" value="AB_hydrolase_1"/>
</dbReference>
<dbReference type="SUPFAM" id="SSF53474">
    <property type="entry name" value="alpha/beta-Hydrolases"/>
    <property type="match status" value="1"/>
</dbReference>
<dbReference type="InterPro" id="IPR050228">
    <property type="entry name" value="Carboxylesterase_BioH"/>
</dbReference>
<dbReference type="AlphaFoldDB" id="A0A239ETL4"/>
<evidence type="ECO:0000259" key="1">
    <source>
        <dbReference type="Pfam" id="PF12697"/>
    </source>
</evidence>
<feature type="domain" description="AB hydrolase-1" evidence="1">
    <location>
        <begin position="41"/>
        <end position="263"/>
    </location>
</feature>
<protein>
    <submittedName>
        <fullName evidence="2">Pimeloyl-ACP methyl ester carboxylesterase</fullName>
    </submittedName>
</protein>
<accession>A0A239ETL4</accession>
<evidence type="ECO:0000313" key="3">
    <source>
        <dbReference type="Proteomes" id="UP000198282"/>
    </source>
</evidence>
<organism evidence="2 3">
    <name type="scientific">Streptosporangium subroseum</name>
    <dbReference type="NCBI Taxonomy" id="106412"/>
    <lineage>
        <taxon>Bacteria</taxon>
        <taxon>Bacillati</taxon>
        <taxon>Actinomycetota</taxon>
        <taxon>Actinomycetes</taxon>
        <taxon>Streptosporangiales</taxon>
        <taxon>Streptosporangiaceae</taxon>
        <taxon>Streptosporangium</taxon>
    </lineage>
</organism>
<name>A0A239ETL4_9ACTN</name>
<dbReference type="PANTHER" id="PTHR43194:SF5">
    <property type="entry name" value="PIMELOYL-[ACYL-CARRIER PROTEIN] METHYL ESTER ESTERASE"/>
    <property type="match status" value="1"/>
</dbReference>
<evidence type="ECO:0000313" key="2">
    <source>
        <dbReference type="EMBL" id="SNS47618.1"/>
    </source>
</evidence>
<sequence>MPGDAGGLKGTRAMNETMTGRVTSADGTSIAYDRSGVGPALVLVHGAFTDKTHPTLYGVAAALAPWFTVFNYDRRGRGESGDTQPYAVEREIEDLSALIEAAGGSAMVFGGSSGAALALEATARNSAISRLAVWEPPYHVDNSAPSLSYDFASRLEVLVEQGRRAEAAELFMVEAAEVPVEMVAAMRAHSSWSGVEAIAHTLAYEAALMGPGNALPTELLTSITQPTLVLIGENSPAWMTNAGKAVAATVPRAVQRILEDQTHNVAPQSLAPELLEFFIAV</sequence>
<proteinExistence type="predicted"/>
<dbReference type="GO" id="GO:0003824">
    <property type="term" value="F:catalytic activity"/>
    <property type="evidence" value="ECO:0007669"/>
    <property type="project" value="UniProtKB-ARBA"/>
</dbReference>
<dbReference type="Proteomes" id="UP000198282">
    <property type="component" value="Unassembled WGS sequence"/>
</dbReference>
<dbReference type="Gene3D" id="3.40.50.1820">
    <property type="entry name" value="alpha/beta hydrolase"/>
    <property type="match status" value="1"/>
</dbReference>
<dbReference type="Pfam" id="PF12697">
    <property type="entry name" value="Abhydrolase_6"/>
    <property type="match status" value="1"/>
</dbReference>
<dbReference type="EMBL" id="FZOD01000010">
    <property type="protein sequence ID" value="SNS47618.1"/>
    <property type="molecule type" value="Genomic_DNA"/>
</dbReference>
<reference evidence="2 3" key="1">
    <citation type="submission" date="2017-06" db="EMBL/GenBank/DDBJ databases">
        <authorList>
            <person name="Kim H.J."/>
            <person name="Triplett B.A."/>
        </authorList>
    </citation>
    <scope>NUCLEOTIDE SEQUENCE [LARGE SCALE GENOMIC DNA]</scope>
    <source>
        <strain evidence="2 3">CGMCC 4.2132</strain>
    </source>
</reference>
<gene>
    <name evidence="2" type="ORF">SAMN05216276_101046</name>
</gene>
<dbReference type="PANTHER" id="PTHR43194">
    <property type="entry name" value="HYDROLASE ALPHA/BETA FOLD FAMILY"/>
    <property type="match status" value="1"/>
</dbReference>
<keyword evidence="3" id="KW-1185">Reference proteome</keyword>
<dbReference type="InterPro" id="IPR029058">
    <property type="entry name" value="AB_hydrolase_fold"/>
</dbReference>